<dbReference type="Pfam" id="PF00512">
    <property type="entry name" value="HisKA"/>
    <property type="match status" value="1"/>
</dbReference>
<comment type="caution">
    <text evidence="9">The sequence shown here is derived from an EMBL/GenBank/DDBJ whole genome shotgun (WGS) entry which is preliminary data.</text>
</comment>
<dbReference type="PANTHER" id="PTHR45339">
    <property type="entry name" value="HYBRID SIGNAL TRANSDUCTION HISTIDINE KINASE J"/>
    <property type="match status" value="1"/>
</dbReference>
<dbReference type="InterPro" id="IPR004358">
    <property type="entry name" value="Sig_transdc_His_kin-like_C"/>
</dbReference>
<keyword evidence="6" id="KW-0472">Membrane</keyword>
<evidence type="ECO:0000256" key="4">
    <source>
        <dbReference type="ARBA" id="ARBA00023012"/>
    </source>
</evidence>
<dbReference type="PROSITE" id="PS50110">
    <property type="entry name" value="RESPONSE_REGULATORY"/>
    <property type="match status" value="1"/>
</dbReference>
<evidence type="ECO:0000256" key="5">
    <source>
        <dbReference type="PROSITE-ProRule" id="PRU00169"/>
    </source>
</evidence>
<evidence type="ECO:0000259" key="7">
    <source>
        <dbReference type="PROSITE" id="PS50109"/>
    </source>
</evidence>
<evidence type="ECO:0000256" key="6">
    <source>
        <dbReference type="SAM" id="Phobius"/>
    </source>
</evidence>
<dbReference type="EC" id="2.7.13.3" evidence="2"/>
<accession>A0A2H3KLK9</accession>
<evidence type="ECO:0000256" key="2">
    <source>
        <dbReference type="ARBA" id="ARBA00012438"/>
    </source>
</evidence>
<dbReference type="SUPFAM" id="SSF47384">
    <property type="entry name" value="Homodimeric domain of signal transducing histidine kinase"/>
    <property type="match status" value="1"/>
</dbReference>
<dbReference type="InterPro" id="IPR003661">
    <property type="entry name" value="HisK_dim/P_dom"/>
</dbReference>
<keyword evidence="4" id="KW-0902">Two-component regulatory system</keyword>
<dbReference type="SUPFAM" id="SSF55874">
    <property type="entry name" value="ATPase domain of HSP90 chaperone/DNA topoisomerase II/histidine kinase"/>
    <property type="match status" value="1"/>
</dbReference>
<feature type="transmembrane region" description="Helical" evidence="6">
    <location>
        <begin position="127"/>
        <end position="146"/>
    </location>
</feature>
<evidence type="ECO:0000313" key="10">
    <source>
        <dbReference type="Proteomes" id="UP000220828"/>
    </source>
</evidence>
<dbReference type="SMART" id="SM00387">
    <property type="entry name" value="HATPase_c"/>
    <property type="match status" value="1"/>
</dbReference>
<dbReference type="Pfam" id="PF02518">
    <property type="entry name" value="HATPase_c"/>
    <property type="match status" value="1"/>
</dbReference>
<evidence type="ECO:0000313" key="9">
    <source>
        <dbReference type="EMBL" id="PDS26561.1"/>
    </source>
</evidence>
<keyword evidence="9" id="KW-0418">Kinase</keyword>
<evidence type="ECO:0000256" key="1">
    <source>
        <dbReference type="ARBA" id="ARBA00000085"/>
    </source>
</evidence>
<dbReference type="SUPFAM" id="SSF52172">
    <property type="entry name" value="CheY-like"/>
    <property type="match status" value="1"/>
</dbReference>
<dbReference type="CDD" id="cd17546">
    <property type="entry name" value="REC_hyHK_CKI1_RcsC-like"/>
    <property type="match status" value="1"/>
</dbReference>
<dbReference type="PANTHER" id="PTHR45339:SF1">
    <property type="entry name" value="HYBRID SIGNAL TRANSDUCTION HISTIDINE KINASE J"/>
    <property type="match status" value="1"/>
</dbReference>
<dbReference type="InterPro" id="IPR011006">
    <property type="entry name" value="CheY-like_superfamily"/>
</dbReference>
<proteinExistence type="predicted"/>
<sequence length="584" mass="67806">MQKKSKSFHKEIEQIVAIYIKQFTQNFALFFWGSIYITIVNIICGAYIFAFFTFTAFLPALIVFIKSYLTHKKLIITIRIAYIMIFSLLYEFFFAGIIYDHQHEFLFFWFAILFYNINIVNFQNRAILLHGLVVLVMLAIYFVPFLDFSVYAEQIQYFQFWKYSHLGLIFGAIIVLEFVNASMFERIFGDMLNKNIELENYKINQLNIQNVKDNFFTTISHEMRTPLNAIKGISDLLISQQLSREEVVEFQKTLNYSSNHLLSLVNDVLDYSKINLGEFNLSKKSFNLEESIQFVYNVNRNFANQKQLIYTIEKWNTIPMMVIGDVQRFNQILMNLISNAIKFTHSGFVEITFGGHFSTDNNSIFLLKVSIKDSGIGIEKEHLDNIFNKYYQAKNQESNLGIGLGLYISKMIINLMNGQIQVSSKVGSGTVFDITLPFEIANLASLNHVTSEFNSHFLMNLNVLIVEDNQINQLVLKKLLIKNLQNCQVKIVKNGLEAIKELEKNQEYDVVLMDIIMPIMDGYEASKIIRASNNDKLKNIPIIAITANVLEYDYNLCYQIGINEVITKPFEIEDVFKKMYENIK</sequence>
<feature type="domain" description="Histidine kinase" evidence="7">
    <location>
        <begin position="218"/>
        <end position="440"/>
    </location>
</feature>
<dbReference type="Gene3D" id="3.30.565.10">
    <property type="entry name" value="Histidine kinase-like ATPase, C-terminal domain"/>
    <property type="match status" value="1"/>
</dbReference>
<organism evidence="9 10">
    <name type="scientific">Flavobacterium branchiophilum</name>
    <dbReference type="NCBI Taxonomy" id="55197"/>
    <lineage>
        <taxon>Bacteria</taxon>
        <taxon>Pseudomonadati</taxon>
        <taxon>Bacteroidota</taxon>
        <taxon>Flavobacteriia</taxon>
        <taxon>Flavobacteriales</taxon>
        <taxon>Flavobacteriaceae</taxon>
        <taxon>Flavobacterium</taxon>
    </lineage>
</organism>
<evidence type="ECO:0000259" key="8">
    <source>
        <dbReference type="PROSITE" id="PS50110"/>
    </source>
</evidence>
<dbReference type="PRINTS" id="PR00344">
    <property type="entry name" value="BCTRLSENSOR"/>
</dbReference>
<reference evidence="9 10" key="1">
    <citation type="submission" date="2017-09" db="EMBL/GenBank/DDBJ databases">
        <title>Whole genomes of Flavobacteriaceae.</title>
        <authorList>
            <person name="Stine C."/>
            <person name="Li C."/>
            <person name="Tadesse D."/>
        </authorList>
    </citation>
    <scope>NUCLEOTIDE SEQUENCE [LARGE SCALE GENOMIC DNA]</scope>
    <source>
        <strain evidence="9 10">ATCC 35036</strain>
    </source>
</reference>
<keyword evidence="9" id="KW-0808">Transferase</keyword>
<dbReference type="Proteomes" id="UP000220828">
    <property type="component" value="Unassembled WGS sequence"/>
</dbReference>
<dbReference type="Gene3D" id="3.40.50.2300">
    <property type="match status" value="1"/>
</dbReference>
<dbReference type="InterPro" id="IPR003594">
    <property type="entry name" value="HATPase_dom"/>
</dbReference>
<dbReference type="OMA" id="HFDSEHR"/>
<keyword evidence="3 5" id="KW-0597">Phosphoprotein</keyword>
<comment type="catalytic activity">
    <reaction evidence="1">
        <text>ATP + protein L-histidine = ADP + protein N-phospho-L-histidine.</text>
        <dbReference type="EC" id="2.7.13.3"/>
    </reaction>
</comment>
<feature type="modified residue" description="4-aspartylphosphate" evidence="5">
    <location>
        <position position="514"/>
    </location>
</feature>
<dbReference type="Gene3D" id="1.10.287.130">
    <property type="match status" value="1"/>
</dbReference>
<dbReference type="InterPro" id="IPR005467">
    <property type="entry name" value="His_kinase_dom"/>
</dbReference>
<dbReference type="SMART" id="SM00388">
    <property type="entry name" value="HisKA"/>
    <property type="match status" value="1"/>
</dbReference>
<dbReference type="SMART" id="SM00448">
    <property type="entry name" value="REC"/>
    <property type="match status" value="1"/>
</dbReference>
<dbReference type="OrthoDB" id="9811889at2"/>
<dbReference type="Pfam" id="PF00072">
    <property type="entry name" value="Response_reg"/>
    <property type="match status" value="1"/>
</dbReference>
<keyword evidence="6" id="KW-1133">Transmembrane helix</keyword>
<feature type="transmembrane region" description="Helical" evidence="6">
    <location>
        <begin position="81"/>
        <end position="99"/>
    </location>
</feature>
<dbReference type="EMBL" id="PCMW01000012">
    <property type="protein sequence ID" value="PDS26561.1"/>
    <property type="molecule type" value="Genomic_DNA"/>
</dbReference>
<dbReference type="GO" id="GO:0000155">
    <property type="term" value="F:phosphorelay sensor kinase activity"/>
    <property type="evidence" value="ECO:0007669"/>
    <property type="project" value="InterPro"/>
</dbReference>
<protein>
    <recommendedName>
        <fullName evidence="2">histidine kinase</fullName>
        <ecNumber evidence="2">2.7.13.3</ecNumber>
    </recommendedName>
</protein>
<feature type="transmembrane region" description="Helical" evidence="6">
    <location>
        <begin position="27"/>
        <end position="43"/>
    </location>
</feature>
<keyword evidence="6" id="KW-0812">Transmembrane</keyword>
<dbReference type="CDD" id="cd00082">
    <property type="entry name" value="HisKA"/>
    <property type="match status" value="1"/>
</dbReference>
<dbReference type="InterPro" id="IPR001789">
    <property type="entry name" value="Sig_transdc_resp-reg_receiver"/>
</dbReference>
<name>A0A2H3KLK9_9FLAO</name>
<gene>
    <name evidence="9" type="ORF">B0A77_01985</name>
</gene>
<feature type="domain" description="Response regulatory" evidence="8">
    <location>
        <begin position="462"/>
        <end position="583"/>
    </location>
</feature>
<feature type="transmembrane region" description="Helical" evidence="6">
    <location>
        <begin position="166"/>
        <end position="184"/>
    </location>
</feature>
<dbReference type="InterPro" id="IPR036097">
    <property type="entry name" value="HisK_dim/P_sf"/>
</dbReference>
<evidence type="ECO:0000256" key="3">
    <source>
        <dbReference type="ARBA" id="ARBA00022553"/>
    </source>
</evidence>
<feature type="transmembrane region" description="Helical" evidence="6">
    <location>
        <begin position="105"/>
        <end position="122"/>
    </location>
</feature>
<dbReference type="AlphaFoldDB" id="A0A2H3KLK9"/>
<dbReference type="InterPro" id="IPR036890">
    <property type="entry name" value="HATPase_C_sf"/>
</dbReference>
<dbReference type="PROSITE" id="PS50109">
    <property type="entry name" value="HIS_KIN"/>
    <property type="match status" value="1"/>
</dbReference>